<organism evidence="1 2">
    <name type="scientific">Jiella avicenniae</name>
    <dbReference type="NCBI Taxonomy" id="2907202"/>
    <lineage>
        <taxon>Bacteria</taxon>
        <taxon>Pseudomonadati</taxon>
        <taxon>Pseudomonadota</taxon>
        <taxon>Alphaproteobacteria</taxon>
        <taxon>Hyphomicrobiales</taxon>
        <taxon>Aurantimonadaceae</taxon>
        <taxon>Jiella</taxon>
    </lineage>
</organism>
<name>A0A9X1T3Q6_9HYPH</name>
<accession>A0A9X1T3Q6</accession>
<evidence type="ECO:0000313" key="1">
    <source>
        <dbReference type="EMBL" id="MCE7026515.1"/>
    </source>
</evidence>
<dbReference type="InterPro" id="IPR038573">
    <property type="entry name" value="BrnT_sf"/>
</dbReference>
<proteinExistence type="predicted"/>
<sequence length="103" mass="12271">MNETRIFEWDEKKAAANRSLGRPPFEDALRFNFVTAVITHDRRTDYGEERVQAIGFIGQRLHVLIYTERHQRIRIISFRKANEREVRRYDRETGSFNPDESDG</sequence>
<dbReference type="RefSeq" id="WP_233717211.1">
    <property type="nucleotide sequence ID" value="NZ_JAJUWU010000001.1"/>
</dbReference>
<reference evidence="1" key="1">
    <citation type="submission" date="2022-01" db="EMBL/GenBank/DDBJ databases">
        <title>Jiella avicenniae sp. nov., a novel endophytic bacterium isolated from bark of Avicennia marina.</title>
        <authorList>
            <person name="Tuo L."/>
        </authorList>
    </citation>
    <scope>NUCLEOTIDE SEQUENCE</scope>
    <source>
        <strain evidence="1">CBK1P-4</strain>
    </source>
</reference>
<evidence type="ECO:0000313" key="2">
    <source>
        <dbReference type="Proteomes" id="UP001139035"/>
    </source>
</evidence>
<gene>
    <name evidence="1" type="ORF">LZD57_00800</name>
</gene>
<dbReference type="InterPro" id="IPR007460">
    <property type="entry name" value="BrnT_toxin"/>
</dbReference>
<dbReference type="Pfam" id="PF04365">
    <property type="entry name" value="BrnT_toxin"/>
    <property type="match status" value="1"/>
</dbReference>
<keyword evidence="2" id="KW-1185">Reference proteome</keyword>
<dbReference type="Proteomes" id="UP001139035">
    <property type="component" value="Unassembled WGS sequence"/>
</dbReference>
<protein>
    <submittedName>
        <fullName evidence="1">BrnT family toxin</fullName>
    </submittedName>
</protein>
<dbReference type="AlphaFoldDB" id="A0A9X1T3Q6"/>
<dbReference type="EMBL" id="JAJUWU010000001">
    <property type="protein sequence ID" value="MCE7026515.1"/>
    <property type="molecule type" value="Genomic_DNA"/>
</dbReference>
<dbReference type="Gene3D" id="3.10.450.530">
    <property type="entry name" value="Ribonuclease toxin, BrnT, of type II toxin-antitoxin system"/>
    <property type="match status" value="1"/>
</dbReference>
<comment type="caution">
    <text evidence="1">The sequence shown here is derived from an EMBL/GenBank/DDBJ whole genome shotgun (WGS) entry which is preliminary data.</text>
</comment>